<dbReference type="Proteomes" id="UP000827986">
    <property type="component" value="Unassembled WGS sequence"/>
</dbReference>
<proteinExistence type="predicted"/>
<accession>A0A9D3X1U6</accession>
<keyword evidence="3" id="KW-1185">Reference proteome</keyword>
<gene>
    <name evidence="2" type="ORF">KIL84_006763</name>
</gene>
<comment type="caution">
    <text evidence="2">The sequence shown here is derived from an EMBL/GenBank/DDBJ whole genome shotgun (WGS) entry which is preliminary data.</text>
</comment>
<organism evidence="2 3">
    <name type="scientific">Mauremys mutica</name>
    <name type="common">yellowpond turtle</name>
    <dbReference type="NCBI Taxonomy" id="74926"/>
    <lineage>
        <taxon>Eukaryota</taxon>
        <taxon>Metazoa</taxon>
        <taxon>Chordata</taxon>
        <taxon>Craniata</taxon>
        <taxon>Vertebrata</taxon>
        <taxon>Euteleostomi</taxon>
        <taxon>Archelosauria</taxon>
        <taxon>Testudinata</taxon>
        <taxon>Testudines</taxon>
        <taxon>Cryptodira</taxon>
        <taxon>Durocryptodira</taxon>
        <taxon>Testudinoidea</taxon>
        <taxon>Geoemydidae</taxon>
        <taxon>Geoemydinae</taxon>
        <taxon>Mauremys</taxon>
    </lineage>
</organism>
<evidence type="ECO:0000256" key="1">
    <source>
        <dbReference type="SAM" id="MobiDB-lite"/>
    </source>
</evidence>
<evidence type="ECO:0000313" key="3">
    <source>
        <dbReference type="Proteomes" id="UP000827986"/>
    </source>
</evidence>
<name>A0A9D3X1U6_9SAUR</name>
<dbReference type="AlphaFoldDB" id="A0A9D3X1U6"/>
<evidence type="ECO:0000313" key="2">
    <source>
        <dbReference type="EMBL" id="KAH1171145.1"/>
    </source>
</evidence>
<protein>
    <submittedName>
        <fullName evidence="2">Uncharacterized protein</fullName>
    </submittedName>
</protein>
<sequence length="109" mass="11831">MGVAARELTLKLHRNPPELEWEFPWRNTISPPLISATLPDPQTRDPTPMHMAGQRETLPPPLQAGLASQPVSSSPTFPALQVDKPVTDPSPGALGSLEMGNRDQFSPCL</sequence>
<reference evidence="2" key="1">
    <citation type="submission" date="2021-09" db="EMBL/GenBank/DDBJ databases">
        <title>The genome of Mauremys mutica provides insights into the evolution of semi-aquatic lifestyle.</title>
        <authorList>
            <person name="Gong S."/>
            <person name="Gao Y."/>
        </authorList>
    </citation>
    <scope>NUCLEOTIDE SEQUENCE</scope>
    <source>
        <strain evidence="2">MM-2020</strain>
        <tissue evidence="2">Muscle</tissue>
    </source>
</reference>
<feature type="region of interest" description="Disordered" evidence="1">
    <location>
        <begin position="30"/>
        <end position="109"/>
    </location>
</feature>
<dbReference type="EMBL" id="JAHDVG010000483">
    <property type="protein sequence ID" value="KAH1171145.1"/>
    <property type="molecule type" value="Genomic_DNA"/>
</dbReference>